<comment type="caution">
    <text evidence="2">The sequence shown here is derived from an EMBL/GenBank/DDBJ whole genome shotgun (WGS) entry which is preliminary data.</text>
</comment>
<dbReference type="AlphaFoldDB" id="A0AAJ2KU48"/>
<accession>A0AAJ2KU48</accession>
<dbReference type="EMBL" id="JAWJAY010000001">
    <property type="protein sequence ID" value="MDV2884522.1"/>
    <property type="molecule type" value="Genomic_DNA"/>
</dbReference>
<dbReference type="InterPro" id="IPR021617">
    <property type="entry name" value="DUF3231"/>
</dbReference>
<evidence type="ECO:0000313" key="2">
    <source>
        <dbReference type="EMBL" id="MDV2884522.1"/>
    </source>
</evidence>
<organism evidence="2 3">
    <name type="scientific">Alkalihalophilus pseudofirmus</name>
    <name type="common">Bacillus pseudofirmus</name>
    <dbReference type="NCBI Taxonomy" id="79885"/>
    <lineage>
        <taxon>Bacteria</taxon>
        <taxon>Bacillati</taxon>
        <taxon>Bacillota</taxon>
        <taxon>Bacilli</taxon>
        <taxon>Bacillales</taxon>
        <taxon>Bacillaceae</taxon>
        <taxon>Alkalihalophilus</taxon>
    </lineage>
</organism>
<evidence type="ECO:0000313" key="3">
    <source>
        <dbReference type="Proteomes" id="UP001285636"/>
    </source>
</evidence>
<feature type="transmembrane region" description="Helical" evidence="1">
    <location>
        <begin position="93"/>
        <end position="113"/>
    </location>
</feature>
<name>A0AAJ2KU48_ALKPS</name>
<dbReference type="Pfam" id="PF11553">
    <property type="entry name" value="DUF3231"/>
    <property type="match status" value="2"/>
</dbReference>
<keyword evidence="1" id="KW-0472">Membrane</keyword>
<proteinExistence type="predicted"/>
<sequence length="339" mass="38159">MKNDKELRLTSSELMNLWTQYLNDSAASQVLRYYLKHVEDEEVKNVLTKALKSTTSHVEFIEKLYKKEGIAKPIGFSENDIVMGAPRLFSDTFYIYYLLHLSTLGMAAGGIVISTSSRTDIVEYFRKVTQDAEDLHCLIKEVTKAKGIHNRPPYIPYPKEAVMVEDQDYLGSMFGKQRPINTIELTHIFTNIQTNTIGKTLMIGFSQVCHSDKLRSYILRGKDIANKQVAIFRKLLETNDIPVPSPWDSAVTESTVAPFSDKLMLFHITAMSAAGIGNYGAAMAASPRKDIGLKYARLLMEISLYAEDGANLMIENGWLEQPPQVPNRNELASKSKGYE</sequence>
<dbReference type="Gene3D" id="1.20.1260.10">
    <property type="match status" value="2"/>
</dbReference>
<keyword evidence="1" id="KW-0812">Transmembrane</keyword>
<evidence type="ECO:0000256" key="1">
    <source>
        <dbReference type="SAM" id="Phobius"/>
    </source>
</evidence>
<dbReference type="Proteomes" id="UP001285636">
    <property type="component" value="Unassembled WGS sequence"/>
</dbReference>
<keyword evidence="1" id="KW-1133">Transmembrane helix</keyword>
<protein>
    <submittedName>
        <fullName evidence="2">DUF3231 family protein</fullName>
    </submittedName>
</protein>
<gene>
    <name evidence="2" type="ORF">RYX45_04980</name>
</gene>
<dbReference type="InterPro" id="IPR012347">
    <property type="entry name" value="Ferritin-like"/>
</dbReference>
<dbReference type="RefSeq" id="WP_323466013.1">
    <property type="nucleotide sequence ID" value="NZ_CP144224.1"/>
</dbReference>
<reference evidence="2" key="1">
    <citation type="submission" date="2023-10" db="EMBL/GenBank/DDBJ databases">
        <title>Screening of Alkalihalophilus pseudofirmusBZ-TG-HK211 and Its Alleviation of Salt Stress on Rapeseed Growth.</title>
        <authorList>
            <person name="Zhao B."/>
            <person name="Guo T."/>
        </authorList>
    </citation>
    <scope>NUCLEOTIDE SEQUENCE</scope>
    <source>
        <strain evidence="2">BZ-TG-HK211</strain>
    </source>
</reference>